<reference key="1">
    <citation type="journal article" date="1993" name="FEBS Lett.">
        <title>Characterization of the 97 and 103 kDa forms of starch branching enzyme from potato tubers.</title>
        <authorList>
            <person name="Khoshnoodi J."/>
            <person name="Ek B."/>
            <person name="Rask L."/>
            <person name="Larsson H."/>
        </authorList>
    </citation>
    <scope>PROTEIN SEQUENCE</scope>
</reference>
<name>Q9S8R0_SOLTU</name>
<sequence length="20" mass="2221">VLTDDNSTMAPLEEDVKTEN</sequence>
<keyword id="KW-0903">Direct protein sequencing</keyword>
<protein>
    <submittedName>
        <fullName>Starch branching enzyme</fullName>
    </submittedName>
</protein>
<proteinExistence type="evidence at protein level"/>
<dbReference type="AlphaFoldDB" id="Q9S8R0"/>
<organism>
    <name type="scientific">Solanum tuberosum</name>
    <name type="common">Potato</name>
    <dbReference type="NCBI Taxonomy" id="4113"/>
    <lineage>
        <taxon>Eukaryota</taxon>
        <taxon>Viridiplantae</taxon>
        <taxon>Streptophyta</taxon>
        <taxon>Embryophyta</taxon>
        <taxon>Tracheophyta</taxon>
        <taxon>Spermatophyta</taxon>
        <taxon>Magnoliopsida</taxon>
        <taxon>eudicotyledons</taxon>
        <taxon>Gunneridae</taxon>
        <taxon>Pentapetalae</taxon>
        <taxon>asterids</taxon>
        <taxon>lamiids</taxon>
        <taxon>Solanales</taxon>
        <taxon>Solanaceae</taxon>
        <taxon>Solanoideae</taxon>
        <taxon>Solaneae</taxon>
        <taxon>Solanum</taxon>
    </lineage>
</organism>
<evidence type="ECO:0000256" key="1">
    <source>
        <dbReference type="SAM" id="MobiDB-lite"/>
    </source>
</evidence>
<accession>Q9S8R0</accession>
<feature type="region of interest" description="Disordered" evidence="1">
    <location>
        <begin position="1"/>
        <end position="20"/>
    </location>
</feature>